<dbReference type="CDD" id="cd00085">
    <property type="entry name" value="HNHc"/>
    <property type="match status" value="1"/>
</dbReference>
<gene>
    <name evidence="3" type="ORF">SAMN05216225_102920</name>
</gene>
<dbReference type="InterPro" id="IPR003615">
    <property type="entry name" value="HNH_nuc"/>
</dbReference>
<dbReference type="InterPro" id="IPR002711">
    <property type="entry name" value="HNH"/>
</dbReference>
<keyword evidence="4" id="KW-1185">Reference proteome</keyword>
<evidence type="ECO:0000313" key="4">
    <source>
        <dbReference type="Proteomes" id="UP000183988"/>
    </source>
</evidence>
<feature type="domain" description="HNH" evidence="1">
    <location>
        <begin position="213"/>
        <end position="269"/>
    </location>
</feature>
<dbReference type="GO" id="GO:0003676">
    <property type="term" value="F:nucleic acid binding"/>
    <property type="evidence" value="ECO:0007669"/>
    <property type="project" value="InterPro"/>
</dbReference>
<sequence>MKEPTGYWTFYCNPKRWYIDDFIRSGETEDTFSISDFHRNYFKEGHFGVIRVGRDKRTLKELAGRNRLQSGVYAIVEILGEPKLMKSTKKGYWAEESDGDKEKYRVPIRYVKTLLDNPVLLEELDLPADAYDQHLVRGQQASTMPLNPLTFHTITDLIGGYETISLLEKETLPGEFALDEVILEGAKKQVTVNAYERNLLARKRCLDHYGYNCTVCDFNFYELYGEIGKDFIHVHHLTELSSIGKEYKVDPIKDLRPVCPNCHAMLHRRKPAYGIEELRGMLLNLK</sequence>
<dbReference type="Pfam" id="PF01878">
    <property type="entry name" value="EVE"/>
    <property type="match status" value="1"/>
</dbReference>
<accession>A0A1M5JB65</accession>
<organism evidence="3 4">
    <name type="scientific">Ornithinibacillus halophilus</name>
    <dbReference type="NCBI Taxonomy" id="930117"/>
    <lineage>
        <taxon>Bacteria</taxon>
        <taxon>Bacillati</taxon>
        <taxon>Bacillota</taxon>
        <taxon>Bacilli</taxon>
        <taxon>Bacillales</taxon>
        <taxon>Bacillaceae</taxon>
        <taxon>Ornithinibacillus</taxon>
    </lineage>
</organism>
<dbReference type="Pfam" id="PF01844">
    <property type="entry name" value="HNH"/>
    <property type="match status" value="1"/>
</dbReference>
<evidence type="ECO:0000259" key="1">
    <source>
        <dbReference type="Pfam" id="PF01844"/>
    </source>
</evidence>
<dbReference type="GO" id="GO:0004519">
    <property type="term" value="F:endonuclease activity"/>
    <property type="evidence" value="ECO:0007669"/>
    <property type="project" value="InterPro"/>
</dbReference>
<dbReference type="Gene3D" id="3.10.590.10">
    <property type="entry name" value="ph1033 like domains"/>
    <property type="match status" value="1"/>
</dbReference>
<evidence type="ECO:0000313" key="3">
    <source>
        <dbReference type="EMBL" id="SHG37824.1"/>
    </source>
</evidence>
<proteinExistence type="predicted"/>
<dbReference type="SUPFAM" id="SSF88697">
    <property type="entry name" value="PUA domain-like"/>
    <property type="match status" value="1"/>
</dbReference>
<dbReference type="InterPro" id="IPR015947">
    <property type="entry name" value="PUA-like_sf"/>
</dbReference>
<evidence type="ECO:0000259" key="2">
    <source>
        <dbReference type="Pfam" id="PF01878"/>
    </source>
</evidence>
<dbReference type="EMBL" id="FQVW01000029">
    <property type="protein sequence ID" value="SHG37824.1"/>
    <property type="molecule type" value="Genomic_DNA"/>
</dbReference>
<reference evidence="3 4" key="1">
    <citation type="submission" date="2016-11" db="EMBL/GenBank/DDBJ databases">
        <authorList>
            <person name="Jaros S."/>
            <person name="Januszkiewicz K."/>
            <person name="Wedrychowicz H."/>
        </authorList>
    </citation>
    <scope>NUCLEOTIDE SEQUENCE [LARGE SCALE GENOMIC DNA]</scope>
    <source>
        <strain evidence="3 4">IBRC-M 10683</strain>
    </source>
</reference>
<name>A0A1M5JB65_9BACI</name>
<protein>
    <submittedName>
        <fullName evidence="3">EVE domain-containing protein</fullName>
    </submittedName>
</protein>
<dbReference type="AlphaFoldDB" id="A0A1M5JB65"/>
<dbReference type="OrthoDB" id="9779761at2"/>
<feature type="domain" description="EVE" evidence="2">
    <location>
        <begin position="7"/>
        <end position="156"/>
    </location>
</feature>
<dbReference type="GO" id="GO:0008270">
    <property type="term" value="F:zinc ion binding"/>
    <property type="evidence" value="ECO:0007669"/>
    <property type="project" value="InterPro"/>
</dbReference>
<dbReference type="RefSeq" id="WP_159431578.1">
    <property type="nucleotide sequence ID" value="NZ_FQVW01000029.1"/>
</dbReference>
<dbReference type="Proteomes" id="UP000183988">
    <property type="component" value="Unassembled WGS sequence"/>
</dbReference>
<dbReference type="InterPro" id="IPR002740">
    <property type="entry name" value="EVE_domain"/>
</dbReference>